<keyword evidence="2" id="KW-1185">Reference proteome</keyword>
<sequence>MGCKSVSCELHGRWKPWLNLELTGLLSVYPRLSGDDLPDVWFSSQQSHVLLSTAVHSFPLRPSLLSTAARFAVRSWGPLIGWLAHETPPTSVGSTEIGHGSTKRPARARECAWSGLDSIYPTFRVS</sequence>
<evidence type="ECO:0000313" key="1">
    <source>
        <dbReference type="EMBL" id="MEQ2227483.1"/>
    </source>
</evidence>
<proteinExistence type="predicted"/>
<protein>
    <submittedName>
        <fullName evidence="1">Uncharacterized protein</fullName>
    </submittedName>
</protein>
<organism evidence="1 2">
    <name type="scientific">Ilyodon furcidens</name>
    <name type="common">goldbreast splitfin</name>
    <dbReference type="NCBI Taxonomy" id="33524"/>
    <lineage>
        <taxon>Eukaryota</taxon>
        <taxon>Metazoa</taxon>
        <taxon>Chordata</taxon>
        <taxon>Craniata</taxon>
        <taxon>Vertebrata</taxon>
        <taxon>Euteleostomi</taxon>
        <taxon>Actinopterygii</taxon>
        <taxon>Neopterygii</taxon>
        <taxon>Teleostei</taxon>
        <taxon>Neoteleostei</taxon>
        <taxon>Acanthomorphata</taxon>
        <taxon>Ovalentaria</taxon>
        <taxon>Atherinomorphae</taxon>
        <taxon>Cyprinodontiformes</taxon>
        <taxon>Goodeidae</taxon>
        <taxon>Ilyodon</taxon>
    </lineage>
</organism>
<comment type="caution">
    <text evidence="1">The sequence shown here is derived from an EMBL/GenBank/DDBJ whole genome shotgun (WGS) entry which is preliminary data.</text>
</comment>
<dbReference type="Proteomes" id="UP001482620">
    <property type="component" value="Unassembled WGS sequence"/>
</dbReference>
<gene>
    <name evidence="1" type="ORF">ILYODFUR_038107</name>
</gene>
<dbReference type="EMBL" id="JAHRIQ010020652">
    <property type="protein sequence ID" value="MEQ2227483.1"/>
    <property type="molecule type" value="Genomic_DNA"/>
</dbReference>
<reference evidence="1 2" key="1">
    <citation type="submission" date="2021-06" db="EMBL/GenBank/DDBJ databases">
        <authorList>
            <person name="Palmer J.M."/>
        </authorList>
    </citation>
    <scope>NUCLEOTIDE SEQUENCE [LARGE SCALE GENOMIC DNA]</scope>
    <source>
        <strain evidence="2">if_2019</strain>
        <tissue evidence="1">Muscle</tissue>
    </source>
</reference>
<accession>A0ABV0T6Y5</accession>
<name>A0ABV0T6Y5_9TELE</name>
<evidence type="ECO:0000313" key="2">
    <source>
        <dbReference type="Proteomes" id="UP001482620"/>
    </source>
</evidence>